<accession>A0A7W7MM37</accession>
<evidence type="ECO:0000313" key="3">
    <source>
        <dbReference type="EMBL" id="MBB4754770.1"/>
    </source>
</evidence>
<keyword evidence="1" id="KW-1133">Transmembrane helix</keyword>
<dbReference type="AlphaFoldDB" id="A0A7W7MM37"/>
<dbReference type="EMBL" id="JACHNC010000001">
    <property type="protein sequence ID" value="MBB4754770.1"/>
    <property type="molecule type" value="Genomic_DNA"/>
</dbReference>
<keyword evidence="1" id="KW-0812">Transmembrane</keyword>
<evidence type="ECO:0000313" key="2">
    <source>
        <dbReference type="EMBL" id="GIE43097.1"/>
    </source>
</evidence>
<protein>
    <submittedName>
        <fullName evidence="3">Uncharacterized protein</fullName>
    </submittedName>
</protein>
<sequence>MVLRWAVVAAAAVVVILLCVAVVAVWQRPRRVTAEADEMVADVEAVRAAAGRAVRAADEARHRAEYAAGVRDRAEDRYLEARWESRVATADETQMLVQRAALAAYRRGELTVEQLNGIWQHAGPPADQVDDDRVRVARRAYLDAVSETVQVREAAHVAAVAAEVLVEEAHNVERDAIEARVEHEATSGINGLFTSDGPEGITPA</sequence>
<comment type="caution">
    <text evidence="3">The sequence shown here is derived from an EMBL/GenBank/DDBJ whole genome shotgun (WGS) entry which is preliminary data.</text>
</comment>
<dbReference type="EMBL" id="BOMP01000102">
    <property type="protein sequence ID" value="GIE43097.1"/>
    <property type="molecule type" value="Genomic_DNA"/>
</dbReference>
<evidence type="ECO:0000256" key="1">
    <source>
        <dbReference type="SAM" id="Phobius"/>
    </source>
</evidence>
<organism evidence="3 4">
    <name type="scientific">Actinoplanes lobatus</name>
    <dbReference type="NCBI Taxonomy" id="113568"/>
    <lineage>
        <taxon>Bacteria</taxon>
        <taxon>Bacillati</taxon>
        <taxon>Actinomycetota</taxon>
        <taxon>Actinomycetes</taxon>
        <taxon>Micromonosporales</taxon>
        <taxon>Micromonosporaceae</taxon>
        <taxon>Actinoplanes</taxon>
    </lineage>
</organism>
<dbReference type="RefSeq" id="WP_188126272.1">
    <property type="nucleotide sequence ID" value="NZ_BOMP01000102.1"/>
</dbReference>
<feature type="transmembrane region" description="Helical" evidence="1">
    <location>
        <begin position="6"/>
        <end position="26"/>
    </location>
</feature>
<dbReference type="Proteomes" id="UP000631312">
    <property type="component" value="Unassembled WGS sequence"/>
</dbReference>
<evidence type="ECO:0000313" key="5">
    <source>
        <dbReference type="Proteomes" id="UP000631312"/>
    </source>
</evidence>
<reference evidence="2 5" key="2">
    <citation type="submission" date="2021-01" db="EMBL/GenBank/DDBJ databases">
        <title>Whole genome shotgun sequence of Actinoplanes lobatus NBRC 12513.</title>
        <authorList>
            <person name="Komaki H."/>
            <person name="Tamura T."/>
        </authorList>
    </citation>
    <scope>NUCLEOTIDE SEQUENCE [LARGE SCALE GENOMIC DNA]</scope>
    <source>
        <strain evidence="2 5">NBRC 12513</strain>
    </source>
</reference>
<keyword evidence="5" id="KW-1185">Reference proteome</keyword>
<evidence type="ECO:0000313" key="4">
    <source>
        <dbReference type="Proteomes" id="UP000590511"/>
    </source>
</evidence>
<proteinExistence type="predicted"/>
<name>A0A7W7MM37_9ACTN</name>
<gene>
    <name evidence="2" type="ORF">Alo02nite_59950</name>
    <name evidence="3" type="ORF">BJ964_008931</name>
</gene>
<dbReference type="Proteomes" id="UP000590511">
    <property type="component" value="Unassembled WGS sequence"/>
</dbReference>
<reference evidence="3 4" key="1">
    <citation type="submission" date="2020-08" db="EMBL/GenBank/DDBJ databases">
        <title>Sequencing the genomes of 1000 actinobacteria strains.</title>
        <authorList>
            <person name="Klenk H.-P."/>
        </authorList>
    </citation>
    <scope>NUCLEOTIDE SEQUENCE [LARGE SCALE GENOMIC DNA]</scope>
    <source>
        <strain evidence="3 4">DSM 43150</strain>
    </source>
</reference>
<keyword evidence="1" id="KW-0472">Membrane</keyword>